<keyword evidence="2 3" id="KW-0378">Hydrolase</keyword>
<protein>
    <submittedName>
        <fullName evidence="5">NUDIX hydrolase</fullName>
    </submittedName>
</protein>
<dbReference type="PROSITE" id="PS51462">
    <property type="entry name" value="NUDIX"/>
    <property type="match status" value="1"/>
</dbReference>
<evidence type="ECO:0000256" key="1">
    <source>
        <dbReference type="ARBA" id="ARBA00001946"/>
    </source>
</evidence>
<dbReference type="InterPro" id="IPR020084">
    <property type="entry name" value="NUDIX_hydrolase_CS"/>
</dbReference>
<dbReference type="Proteomes" id="UP001199916">
    <property type="component" value="Unassembled WGS sequence"/>
</dbReference>
<evidence type="ECO:0000256" key="2">
    <source>
        <dbReference type="ARBA" id="ARBA00022801"/>
    </source>
</evidence>
<dbReference type="InterPro" id="IPR015797">
    <property type="entry name" value="NUDIX_hydrolase-like_dom_sf"/>
</dbReference>
<evidence type="ECO:0000313" key="5">
    <source>
        <dbReference type="EMBL" id="MCE5171666.1"/>
    </source>
</evidence>
<dbReference type="CDD" id="cd02883">
    <property type="entry name" value="NUDIX_Hydrolase"/>
    <property type="match status" value="1"/>
</dbReference>
<evidence type="ECO:0000259" key="4">
    <source>
        <dbReference type="PROSITE" id="PS51462"/>
    </source>
</evidence>
<dbReference type="InterPro" id="IPR020476">
    <property type="entry name" value="Nudix_hydrolase"/>
</dbReference>
<dbReference type="Pfam" id="PF00293">
    <property type="entry name" value="NUDIX"/>
    <property type="match status" value="1"/>
</dbReference>
<evidence type="ECO:0000256" key="3">
    <source>
        <dbReference type="RuleBase" id="RU003476"/>
    </source>
</evidence>
<comment type="similarity">
    <text evidence="3">Belongs to the Nudix hydrolase family.</text>
</comment>
<proteinExistence type="inferred from homology"/>
<evidence type="ECO:0000313" key="6">
    <source>
        <dbReference type="Proteomes" id="UP001199916"/>
    </source>
</evidence>
<accession>A0ABS8YMY2</accession>
<dbReference type="PRINTS" id="PR00502">
    <property type="entry name" value="NUDIXFAMILY"/>
</dbReference>
<feature type="domain" description="Nudix hydrolase" evidence="4">
    <location>
        <begin position="1"/>
        <end position="124"/>
    </location>
</feature>
<dbReference type="PANTHER" id="PTHR43046">
    <property type="entry name" value="GDP-MANNOSE MANNOSYL HYDROLASE"/>
    <property type="match status" value="1"/>
</dbReference>
<organism evidence="5 6">
    <name type="scientific">Paenibacillus profundus</name>
    <dbReference type="NCBI Taxonomy" id="1173085"/>
    <lineage>
        <taxon>Bacteria</taxon>
        <taxon>Bacillati</taxon>
        <taxon>Bacillota</taxon>
        <taxon>Bacilli</taxon>
        <taxon>Bacillales</taxon>
        <taxon>Paenibacillaceae</taxon>
        <taxon>Paenibacillus</taxon>
    </lineage>
</organism>
<dbReference type="InterPro" id="IPR000086">
    <property type="entry name" value="NUDIX_hydrolase_dom"/>
</dbReference>
<dbReference type="GO" id="GO:0016787">
    <property type="term" value="F:hydrolase activity"/>
    <property type="evidence" value="ECO:0007669"/>
    <property type="project" value="UniProtKB-KW"/>
</dbReference>
<dbReference type="PANTHER" id="PTHR43046:SF14">
    <property type="entry name" value="MUTT_NUDIX FAMILY PROTEIN"/>
    <property type="match status" value="1"/>
</dbReference>
<dbReference type="SUPFAM" id="SSF55811">
    <property type="entry name" value="Nudix"/>
    <property type="match status" value="1"/>
</dbReference>
<dbReference type="Gene3D" id="3.90.79.10">
    <property type="entry name" value="Nucleoside Triphosphate Pyrophosphohydrolase"/>
    <property type="match status" value="1"/>
</dbReference>
<name>A0ABS8YMY2_9BACL</name>
<reference evidence="5 6" key="1">
    <citation type="submission" date="2021-11" db="EMBL/GenBank/DDBJ databases">
        <title>Draft genome sequence of Paenibacillus profundus YoMME, a new Gram-positive bacteria with exoelectrogenic properties.</title>
        <authorList>
            <person name="Hubenova Y."/>
            <person name="Hubenova E."/>
            <person name="Manasiev Y."/>
            <person name="Peykov S."/>
            <person name="Mitov M."/>
        </authorList>
    </citation>
    <scope>NUCLEOTIDE SEQUENCE [LARGE SCALE GENOMIC DNA]</scope>
    <source>
        <strain evidence="5 6">YoMME</strain>
    </source>
</reference>
<dbReference type="PROSITE" id="PS00893">
    <property type="entry name" value="NUDIX_BOX"/>
    <property type="match status" value="1"/>
</dbReference>
<comment type="cofactor">
    <cofactor evidence="1">
        <name>Mg(2+)</name>
        <dbReference type="ChEBI" id="CHEBI:18420"/>
    </cofactor>
</comment>
<sequence length="126" mass="14590">MLRSQAIIVRNNNQILMVRQRTDRGKLVWSYPGGGIEQGETPEEACIREVKEETGYEITLHGRMSEIKHKHTYRAEIIGGTLSLDKTKPYNQEIVEVDWIDLQDEDKFDSITKPIRDIVVQHLAKE</sequence>
<comment type="caution">
    <text evidence="5">The sequence shown here is derived from an EMBL/GenBank/DDBJ whole genome shotgun (WGS) entry which is preliminary data.</text>
</comment>
<gene>
    <name evidence="5" type="ORF">LQV63_20485</name>
</gene>
<dbReference type="RefSeq" id="WP_019420584.1">
    <property type="nucleotide sequence ID" value="NZ_JAJNBZ010000019.1"/>
</dbReference>
<keyword evidence="6" id="KW-1185">Reference proteome</keyword>
<dbReference type="EMBL" id="JAJNBZ010000019">
    <property type="protein sequence ID" value="MCE5171666.1"/>
    <property type="molecule type" value="Genomic_DNA"/>
</dbReference>